<dbReference type="SUPFAM" id="SSF48498">
    <property type="entry name" value="Tetracyclin repressor-like, C-terminal domain"/>
    <property type="match status" value="1"/>
</dbReference>
<evidence type="ECO:0000313" key="6">
    <source>
        <dbReference type="EMBL" id="MFD1232486.1"/>
    </source>
</evidence>
<dbReference type="Pfam" id="PF00440">
    <property type="entry name" value="TetR_N"/>
    <property type="match status" value="1"/>
</dbReference>
<dbReference type="RefSeq" id="WP_346092007.1">
    <property type="nucleotide sequence ID" value="NZ_BAABKS010000049.1"/>
</dbReference>
<sequence length="185" mass="20034">MAEPARSRPRRADARRNYDALVAAARDAFAESGTDAPLEDIARRAGVGIATLYRNFPTRADLVESVYVDEVQAVCDAADALAGDPPWEALTGWLHRFAEYVGTKHALIAGLNRESETFPSCRKALYAAGEPLLTRAQEAGLARPDVTIADVVRMVGGVVGVEYDEPGQRERVLGMALDGLRARPR</sequence>
<keyword evidence="1" id="KW-0805">Transcription regulation</keyword>
<dbReference type="Proteomes" id="UP001597182">
    <property type="component" value="Unassembled WGS sequence"/>
</dbReference>
<comment type="caution">
    <text evidence="6">The sequence shown here is derived from an EMBL/GenBank/DDBJ whole genome shotgun (WGS) entry which is preliminary data.</text>
</comment>
<dbReference type="InterPro" id="IPR050109">
    <property type="entry name" value="HTH-type_TetR-like_transc_reg"/>
</dbReference>
<dbReference type="Gene3D" id="1.10.357.10">
    <property type="entry name" value="Tetracycline Repressor, domain 2"/>
    <property type="match status" value="1"/>
</dbReference>
<dbReference type="EMBL" id="JBHTMB010000025">
    <property type="protein sequence ID" value="MFD1232486.1"/>
    <property type="molecule type" value="Genomic_DNA"/>
</dbReference>
<proteinExistence type="predicted"/>
<evidence type="ECO:0000313" key="7">
    <source>
        <dbReference type="Proteomes" id="UP001597182"/>
    </source>
</evidence>
<evidence type="ECO:0000256" key="2">
    <source>
        <dbReference type="ARBA" id="ARBA00023125"/>
    </source>
</evidence>
<accession>A0ABW3VAY8</accession>
<dbReference type="InterPro" id="IPR049445">
    <property type="entry name" value="TetR_SbtR-like_C"/>
</dbReference>
<reference evidence="7" key="1">
    <citation type="journal article" date="2019" name="Int. J. Syst. Evol. Microbiol.">
        <title>The Global Catalogue of Microorganisms (GCM) 10K type strain sequencing project: providing services to taxonomists for standard genome sequencing and annotation.</title>
        <authorList>
            <consortium name="The Broad Institute Genomics Platform"/>
            <consortium name="The Broad Institute Genome Sequencing Center for Infectious Disease"/>
            <person name="Wu L."/>
            <person name="Ma J."/>
        </authorList>
    </citation>
    <scope>NUCLEOTIDE SEQUENCE [LARGE SCALE GENOMIC DNA]</scope>
    <source>
        <strain evidence="7">CCUG 49018</strain>
    </source>
</reference>
<dbReference type="PRINTS" id="PR00455">
    <property type="entry name" value="HTHTETR"/>
</dbReference>
<evidence type="ECO:0000256" key="3">
    <source>
        <dbReference type="ARBA" id="ARBA00023163"/>
    </source>
</evidence>
<feature type="domain" description="HTH tetR-type" evidence="5">
    <location>
        <begin position="15"/>
        <end position="74"/>
    </location>
</feature>
<name>A0ABW3VAY8_9PSEU</name>
<dbReference type="InterPro" id="IPR009057">
    <property type="entry name" value="Homeodomain-like_sf"/>
</dbReference>
<dbReference type="PANTHER" id="PTHR30055:SF234">
    <property type="entry name" value="HTH-TYPE TRANSCRIPTIONAL REGULATOR BETI"/>
    <property type="match status" value="1"/>
</dbReference>
<dbReference type="SUPFAM" id="SSF46689">
    <property type="entry name" value="Homeodomain-like"/>
    <property type="match status" value="1"/>
</dbReference>
<evidence type="ECO:0000259" key="5">
    <source>
        <dbReference type="PROSITE" id="PS50977"/>
    </source>
</evidence>
<dbReference type="PANTHER" id="PTHR30055">
    <property type="entry name" value="HTH-TYPE TRANSCRIPTIONAL REGULATOR RUTR"/>
    <property type="match status" value="1"/>
</dbReference>
<feature type="DNA-binding region" description="H-T-H motif" evidence="4">
    <location>
        <begin position="37"/>
        <end position="56"/>
    </location>
</feature>
<gene>
    <name evidence="6" type="ORF">ACFQ34_04250</name>
</gene>
<dbReference type="InterPro" id="IPR001647">
    <property type="entry name" value="HTH_TetR"/>
</dbReference>
<evidence type="ECO:0000256" key="1">
    <source>
        <dbReference type="ARBA" id="ARBA00023015"/>
    </source>
</evidence>
<keyword evidence="3" id="KW-0804">Transcription</keyword>
<keyword evidence="2 4" id="KW-0238">DNA-binding</keyword>
<evidence type="ECO:0000256" key="4">
    <source>
        <dbReference type="PROSITE-ProRule" id="PRU00335"/>
    </source>
</evidence>
<organism evidence="6 7">
    <name type="scientific">Pseudonocardia benzenivorans</name>
    <dbReference type="NCBI Taxonomy" id="228005"/>
    <lineage>
        <taxon>Bacteria</taxon>
        <taxon>Bacillati</taxon>
        <taxon>Actinomycetota</taxon>
        <taxon>Actinomycetes</taxon>
        <taxon>Pseudonocardiales</taxon>
        <taxon>Pseudonocardiaceae</taxon>
        <taxon>Pseudonocardia</taxon>
    </lineage>
</organism>
<dbReference type="PROSITE" id="PS50977">
    <property type="entry name" value="HTH_TETR_2"/>
    <property type="match status" value="1"/>
</dbReference>
<dbReference type="Pfam" id="PF21597">
    <property type="entry name" value="TetR_C_43"/>
    <property type="match status" value="1"/>
</dbReference>
<protein>
    <submittedName>
        <fullName evidence="6">TetR/AcrR family transcriptional regulator</fullName>
    </submittedName>
</protein>
<keyword evidence="7" id="KW-1185">Reference proteome</keyword>
<dbReference type="InterPro" id="IPR036271">
    <property type="entry name" value="Tet_transcr_reg_TetR-rel_C_sf"/>
</dbReference>